<dbReference type="AlphaFoldDB" id="A0A3P7LEN8"/>
<protein>
    <submittedName>
        <fullName evidence="1">Uncharacterized protein</fullName>
    </submittedName>
</protein>
<dbReference type="EMBL" id="UYYB01111241">
    <property type="protein sequence ID" value="VDM81055.1"/>
    <property type="molecule type" value="Genomic_DNA"/>
</dbReference>
<organism evidence="1 2">
    <name type="scientific">Strongylus vulgaris</name>
    <name type="common">Blood worm</name>
    <dbReference type="NCBI Taxonomy" id="40348"/>
    <lineage>
        <taxon>Eukaryota</taxon>
        <taxon>Metazoa</taxon>
        <taxon>Ecdysozoa</taxon>
        <taxon>Nematoda</taxon>
        <taxon>Chromadorea</taxon>
        <taxon>Rhabditida</taxon>
        <taxon>Rhabditina</taxon>
        <taxon>Rhabditomorpha</taxon>
        <taxon>Strongyloidea</taxon>
        <taxon>Strongylidae</taxon>
        <taxon>Strongylus</taxon>
    </lineage>
</organism>
<evidence type="ECO:0000313" key="2">
    <source>
        <dbReference type="Proteomes" id="UP000270094"/>
    </source>
</evidence>
<accession>A0A3P7LEN8</accession>
<proteinExistence type="predicted"/>
<dbReference type="Proteomes" id="UP000270094">
    <property type="component" value="Unassembled WGS sequence"/>
</dbReference>
<reference evidence="1 2" key="1">
    <citation type="submission" date="2018-11" db="EMBL/GenBank/DDBJ databases">
        <authorList>
            <consortium name="Pathogen Informatics"/>
        </authorList>
    </citation>
    <scope>NUCLEOTIDE SEQUENCE [LARGE SCALE GENOMIC DNA]</scope>
</reference>
<name>A0A3P7LEN8_STRVU</name>
<gene>
    <name evidence="1" type="ORF">SVUK_LOCUS16053</name>
</gene>
<sequence length="39" mass="4480">MRLNLKNKLDFARDPAAWITSRQFRGSSMFAESIAYLSS</sequence>
<keyword evidence="2" id="KW-1185">Reference proteome</keyword>
<evidence type="ECO:0000313" key="1">
    <source>
        <dbReference type="EMBL" id="VDM81055.1"/>
    </source>
</evidence>